<feature type="compositionally biased region" description="Basic and acidic residues" evidence="1">
    <location>
        <begin position="465"/>
        <end position="478"/>
    </location>
</feature>
<accession>A0A9W9SB58</accession>
<evidence type="ECO:0000313" key="4">
    <source>
        <dbReference type="Proteomes" id="UP001147752"/>
    </source>
</evidence>
<keyword evidence="2" id="KW-0812">Transmembrane</keyword>
<sequence>MDRETFFQSFANQQSAQAPLVRVLNQYLSVQEAVQILEQFQSNAWIPNGQVLWSGIPREKAQEWADRHGLQTLTTAMGPLMDTQNPNCLRLRKGPRQWSNYIHGASAIFAWRIAQGDTVTLLSPPPPERFHPSGLSYYQAIEEPIIRGLIDQKAVHKINIAHPMSKGSDEFLYELWPNDRSDKWRERFGSGNCKIKWREVSHSKDIMKLKGLVAFPEQRVCSIEQYKQFEEHEVAFIKPAYRILLLSLFLLILSRSPILILLGLVYSLFDKTWNENNAKKEGKMKLETAEATSIMISPEIPKVEQSTKTSREVATWQNVKDEKKTRAKAQKEAAKKQQEATKKLKDKRKARAKAKQEAAKKLKDEKKARVKAQKKAAKKLKAKKKKKAKKQQEAAKKQQEAAKKQQEAAKKQQEATKKLKDERKARAKAKQEAAKKLKDEKKARVKAQKKAAKKLKAGKKARAKAKQEAAKKLKDEKKARVKAQKKAAKKLKAEKKARAKAQKKAAKKLKDKNTS</sequence>
<comment type="caution">
    <text evidence="3">The sequence shown here is derived from an EMBL/GenBank/DDBJ whole genome shotgun (WGS) entry which is preliminary data.</text>
</comment>
<feature type="compositionally biased region" description="Basic residues" evidence="1">
    <location>
        <begin position="479"/>
        <end position="515"/>
    </location>
</feature>
<dbReference type="EMBL" id="JAPZBT010000002">
    <property type="protein sequence ID" value="KAJ5375427.1"/>
    <property type="molecule type" value="Genomic_DNA"/>
</dbReference>
<dbReference type="PANTHER" id="PTHR33472">
    <property type="entry name" value="OS01G0106600 PROTEIN"/>
    <property type="match status" value="1"/>
</dbReference>
<feature type="compositionally biased region" description="Basic and acidic residues" evidence="1">
    <location>
        <begin position="319"/>
        <end position="343"/>
    </location>
</feature>
<feature type="compositionally biased region" description="Basic and acidic residues" evidence="1">
    <location>
        <begin position="354"/>
        <end position="367"/>
    </location>
</feature>
<dbReference type="GeneID" id="81464346"/>
<feature type="compositionally biased region" description="Basic and acidic residues" evidence="1">
    <location>
        <begin position="390"/>
        <end position="442"/>
    </location>
</feature>
<reference evidence="3" key="1">
    <citation type="submission" date="2022-12" db="EMBL/GenBank/DDBJ databases">
        <authorList>
            <person name="Petersen C."/>
        </authorList>
    </citation>
    <scope>NUCLEOTIDE SEQUENCE</scope>
    <source>
        <strain evidence="3">IBT 3081</strain>
    </source>
</reference>
<evidence type="ECO:0000313" key="3">
    <source>
        <dbReference type="EMBL" id="KAJ5375427.1"/>
    </source>
</evidence>
<feature type="region of interest" description="Disordered" evidence="1">
    <location>
        <begin position="318"/>
        <end position="515"/>
    </location>
</feature>
<reference evidence="3" key="2">
    <citation type="journal article" date="2023" name="IMA Fungus">
        <title>Comparative genomic study of the Penicillium genus elucidates a diverse pangenome and 15 lateral gene transfer events.</title>
        <authorList>
            <person name="Petersen C."/>
            <person name="Sorensen T."/>
            <person name="Nielsen M.R."/>
            <person name="Sondergaard T.E."/>
            <person name="Sorensen J.L."/>
            <person name="Fitzpatrick D.A."/>
            <person name="Frisvad J.C."/>
            <person name="Nielsen K.L."/>
        </authorList>
    </citation>
    <scope>NUCLEOTIDE SEQUENCE</scope>
    <source>
        <strain evidence="3">IBT 3081</strain>
    </source>
</reference>
<feature type="compositionally biased region" description="Basic residues" evidence="1">
    <location>
        <begin position="368"/>
        <end position="389"/>
    </location>
</feature>
<keyword evidence="2" id="KW-1133">Transmembrane helix</keyword>
<keyword evidence="2" id="KW-0472">Membrane</keyword>
<name>A0A9W9SB58_9EURO</name>
<keyword evidence="4" id="KW-1185">Reference proteome</keyword>
<dbReference type="OrthoDB" id="5232980at2759"/>
<dbReference type="AlphaFoldDB" id="A0A9W9SB58"/>
<proteinExistence type="predicted"/>
<dbReference type="PANTHER" id="PTHR33472:SF28">
    <property type="entry name" value="BROMO AND FHA DOMAIN-CONTAINING PROTEIN DDB_G0267958"/>
    <property type="match status" value="1"/>
</dbReference>
<evidence type="ECO:0000256" key="1">
    <source>
        <dbReference type="SAM" id="MobiDB-lite"/>
    </source>
</evidence>
<protein>
    <submittedName>
        <fullName evidence="3">Uncharacterized protein</fullName>
    </submittedName>
</protein>
<gene>
    <name evidence="3" type="ORF">N7517_007433</name>
</gene>
<feature type="transmembrane region" description="Helical" evidence="2">
    <location>
        <begin position="243"/>
        <end position="269"/>
    </location>
</feature>
<dbReference type="RefSeq" id="XP_056581413.1">
    <property type="nucleotide sequence ID" value="XM_056725163.1"/>
</dbReference>
<organism evidence="3 4">
    <name type="scientific">Penicillium concentricum</name>
    <dbReference type="NCBI Taxonomy" id="293559"/>
    <lineage>
        <taxon>Eukaryota</taxon>
        <taxon>Fungi</taxon>
        <taxon>Dikarya</taxon>
        <taxon>Ascomycota</taxon>
        <taxon>Pezizomycotina</taxon>
        <taxon>Eurotiomycetes</taxon>
        <taxon>Eurotiomycetidae</taxon>
        <taxon>Eurotiales</taxon>
        <taxon>Aspergillaceae</taxon>
        <taxon>Penicillium</taxon>
    </lineage>
</organism>
<feature type="compositionally biased region" description="Basic residues" evidence="1">
    <location>
        <begin position="443"/>
        <end position="464"/>
    </location>
</feature>
<evidence type="ECO:0000256" key="2">
    <source>
        <dbReference type="SAM" id="Phobius"/>
    </source>
</evidence>
<feature type="compositionally biased region" description="Basic residues" evidence="1">
    <location>
        <begin position="344"/>
        <end position="353"/>
    </location>
</feature>
<dbReference type="Proteomes" id="UP001147752">
    <property type="component" value="Unassembled WGS sequence"/>
</dbReference>